<protein>
    <submittedName>
        <fullName evidence="2">Putative membrane protein YesL</fullName>
    </submittedName>
</protein>
<keyword evidence="1" id="KW-1133">Transmembrane helix</keyword>
<gene>
    <name evidence="2" type="ORF">HNQ72_004946</name>
</gene>
<evidence type="ECO:0000256" key="1">
    <source>
        <dbReference type="SAM" id="Phobius"/>
    </source>
</evidence>
<keyword evidence="1" id="KW-0812">Transmembrane</keyword>
<dbReference type="Proteomes" id="UP000547879">
    <property type="component" value="Unassembled WGS sequence"/>
</dbReference>
<proteinExistence type="predicted"/>
<keyword evidence="3" id="KW-1185">Reference proteome</keyword>
<evidence type="ECO:0000313" key="2">
    <source>
        <dbReference type="EMBL" id="MBB6165101.1"/>
    </source>
</evidence>
<dbReference type="InterPro" id="IPR006938">
    <property type="entry name" value="DUF624"/>
</dbReference>
<evidence type="ECO:0000313" key="3">
    <source>
        <dbReference type="Proteomes" id="UP000547879"/>
    </source>
</evidence>
<accession>A0A7X0D329</accession>
<feature type="transmembrane region" description="Helical" evidence="1">
    <location>
        <begin position="124"/>
        <end position="153"/>
    </location>
</feature>
<feature type="transmembrane region" description="Helical" evidence="1">
    <location>
        <begin position="44"/>
        <end position="68"/>
    </location>
</feature>
<name>A0A7X0D329_9HYPH</name>
<comment type="caution">
    <text evidence="2">The sequence shown here is derived from an EMBL/GenBank/DDBJ whole genome shotgun (WGS) entry which is preliminary data.</text>
</comment>
<dbReference type="RefSeq" id="WP_183996106.1">
    <property type="nucleotide sequence ID" value="NZ_BMHW01000007.1"/>
</dbReference>
<dbReference type="AlphaFoldDB" id="A0A7X0D329"/>
<keyword evidence="1" id="KW-0472">Membrane</keyword>
<feature type="transmembrane region" description="Helical" evidence="1">
    <location>
        <begin position="174"/>
        <end position="194"/>
    </location>
</feature>
<dbReference type="EMBL" id="JACHEG010000007">
    <property type="protein sequence ID" value="MBB6165101.1"/>
    <property type="molecule type" value="Genomic_DNA"/>
</dbReference>
<organism evidence="2 3">
    <name type="scientific">Rhizobium wenxiniae</name>
    <dbReference type="NCBI Taxonomy" id="1737357"/>
    <lineage>
        <taxon>Bacteria</taxon>
        <taxon>Pseudomonadati</taxon>
        <taxon>Pseudomonadota</taxon>
        <taxon>Alphaproteobacteria</taxon>
        <taxon>Hyphomicrobiales</taxon>
        <taxon>Rhizobiaceae</taxon>
        <taxon>Rhizobium/Agrobacterium group</taxon>
        <taxon>Rhizobium</taxon>
    </lineage>
</organism>
<dbReference type="Pfam" id="PF04854">
    <property type="entry name" value="DUF624"/>
    <property type="match status" value="1"/>
</dbReference>
<sequence length="245" mass="26957">MQWLRDMWTKEGPGISKNAPKKTGLALFGQTFAREWWEMVKLNILFILAALLIIPLPAALAAMAFVCVAFVEDRNTYLLRDFLEALRRYFWRATIWGLLFAVAIGLGVYAIGTYASAARDNLMMAVPLAIAFVVTVFLSLMACHLLVLMVMVMRDMPAKTLLQLSAIASIIRPLPVMAALLFVAGLWLAHIAFYPVSVFMPATLNFSLGMFAIAFAAHRAAVMVLALPVATQPNLQTKAAAAKHI</sequence>
<reference evidence="2 3" key="1">
    <citation type="submission" date="2020-08" db="EMBL/GenBank/DDBJ databases">
        <title>Genomic Encyclopedia of Type Strains, Phase IV (KMG-IV): sequencing the most valuable type-strain genomes for metagenomic binning, comparative biology and taxonomic classification.</title>
        <authorList>
            <person name="Goeker M."/>
        </authorList>
    </citation>
    <scope>NUCLEOTIDE SEQUENCE [LARGE SCALE GENOMIC DNA]</scope>
    <source>
        <strain evidence="2 3">DSM 100734</strain>
    </source>
</reference>
<feature type="transmembrane region" description="Helical" evidence="1">
    <location>
        <begin position="89"/>
        <end position="112"/>
    </location>
</feature>
<feature type="transmembrane region" description="Helical" evidence="1">
    <location>
        <begin position="206"/>
        <end position="230"/>
    </location>
</feature>